<dbReference type="SUPFAM" id="SSF46689">
    <property type="entry name" value="Homeodomain-like"/>
    <property type="match status" value="1"/>
</dbReference>
<evidence type="ECO:0000256" key="5">
    <source>
        <dbReference type="PROSITE-ProRule" id="PRU00335"/>
    </source>
</evidence>
<dbReference type="Gene3D" id="1.10.357.10">
    <property type="entry name" value="Tetracycline Repressor, domain 2"/>
    <property type="match status" value="1"/>
</dbReference>
<dbReference type="PANTHER" id="PTHR30055:SF175">
    <property type="entry name" value="HTH-TYPE TRANSCRIPTIONAL REPRESSOR KSTR2"/>
    <property type="match status" value="1"/>
</dbReference>
<dbReference type="InterPro" id="IPR001647">
    <property type="entry name" value="HTH_TetR"/>
</dbReference>
<keyword evidence="2" id="KW-0805">Transcription regulation</keyword>
<dbReference type="Proteomes" id="UP001501710">
    <property type="component" value="Unassembled WGS sequence"/>
</dbReference>
<name>A0ABP8BY50_9ACTN</name>
<keyword evidence="1" id="KW-0678">Repressor</keyword>
<dbReference type="Pfam" id="PF17932">
    <property type="entry name" value="TetR_C_24"/>
    <property type="match status" value="1"/>
</dbReference>
<dbReference type="InterPro" id="IPR036271">
    <property type="entry name" value="Tet_transcr_reg_TetR-rel_C_sf"/>
</dbReference>
<sequence>MTTSADRGGRAGHAAPRSERREHLVRLAGELFAEKGFQATTVRNIATEAGIFSGSLYHHFDSKESIADEILSCFFDQLMASYRTVLDEGANPRDALAGLVRVAFGSLERHRAAITVIQKDWNYLKGLDRFAYLTKFEDEVERMWVDVLSTGREQDFFRADLDPKITYLMIRDTVWAAVRWFRPGGRLDADALAGHYLGVIFDGIDRR</sequence>
<organism evidence="7 8">
    <name type="scientific">Actinomadura meridiana</name>
    <dbReference type="NCBI Taxonomy" id="559626"/>
    <lineage>
        <taxon>Bacteria</taxon>
        <taxon>Bacillati</taxon>
        <taxon>Actinomycetota</taxon>
        <taxon>Actinomycetes</taxon>
        <taxon>Streptosporangiales</taxon>
        <taxon>Thermomonosporaceae</taxon>
        <taxon>Actinomadura</taxon>
    </lineage>
</organism>
<proteinExistence type="predicted"/>
<accession>A0ABP8BY50</accession>
<gene>
    <name evidence="7" type="ORF">GCM10022254_20790</name>
</gene>
<comment type="caution">
    <text evidence="7">The sequence shown here is derived from an EMBL/GenBank/DDBJ whole genome shotgun (WGS) entry which is preliminary data.</text>
</comment>
<dbReference type="PRINTS" id="PR00455">
    <property type="entry name" value="HTHTETR"/>
</dbReference>
<dbReference type="SUPFAM" id="SSF48498">
    <property type="entry name" value="Tetracyclin repressor-like, C-terminal domain"/>
    <property type="match status" value="1"/>
</dbReference>
<dbReference type="Gene3D" id="1.10.10.60">
    <property type="entry name" value="Homeodomain-like"/>
    <property type="match status" value="1"/>
</dbReference>
<reference evidence="8" key="1">
    <citation type="journal article" date="2019" name="Int. J. Syst. Evol. Microbiol.">
        <title>The Global Catalogue of Microorganisms (GCM) 10K type strain sequencing project: providing services to taxonomists for standard genome sequencing and annotation.</title>
        <authorList>
            <consortium name="The Broad Institute Genomics Platform"/>
            <consortium name="The Broad Institute Genome Sequencing Center for Infectious Disease"/>
            <person name="Wu L."/>
            <person name="Ma J."/>
        </authorList>
    </citation>
    <scope>NUCLEOTIDE SEQUENCE [LARGE SCALE GENOMIC DNA]</scope>
    <source>
        <strain evidence="8">JCM 17440</strain>
    </source>
</reference>
<evidence type="ECO:0000256" key="1">
    <source>
        <dbReference type="ARBA" id="ARBA00022491"/>
    </source>
</evidence>
<dbReference type="EMBL" id="BAABAS010000005">
    <property type="protein sequence ID" value="GAA4229097.1"/>
    <property type="molecule type" value="Genomic_DNA"/>
</dbReference>
<dbReference type="PANTHER" id="PTHR30055">
    <property type="entry name" value="HTH-TYPE TRANSCRIPTIONAL REGULATOR RUTR"/>
    <property type="match status" value="1"/>
</dbReference>
<protein>
    <submittedName>
        <fullName evidence="7">TetR/AcrR family transcriptional regulator</fullName>
    </submittedName>
</protein>
<keyword evidence="8" id="KW-1185">Reference proteome</keyword>
<dbReference type="PROSITE" id="PS50977">
    <property type="entry name" value="HTH_TETR_2"/>
    <property type="match status" value="1"/>
</dbReference>
<dbReference type="InterPro" id="IPR050109">
    <property type="entry name" value="HTH-type_TetR-like_transc_reg"/>
</dbReference>
<dbReference type="InterPro" id="IPR009057">
    <property type="entry name" value="Homeodomain-like_sf"/>
</dbReference>
<dbReference type="InterPro" id="IPR041490">
    <property type="entry name" value="KstR2_TetR_C"/>
</dbReference>
<evidence type="ECO:0000313" key="7">
    <source>
        <dbReference type="EMBL" id="GAA4229097.1"/>
    </source>
</evidence>
<dbReference type="RefSeq" id="WP_344893569.1">
    <property type="nucleotide sequence ID" value="NZ_BAABAS010000005.1"/>
</dbReference>
<feature type="DNA-binding region" description="H-T-H motif" evidence="5">
    <location>
        <begin position="41"/>
        <end position="60"/>
    </location>
</feature>
<evidence type="ECO:0000313" key="8">
    <source>
        <dbReference type="Proteomes" id="UP001501710"/>
    </source>
</evidence>
<keyword evidence="3 5" id="KW-0238">DNA-binding</keyword>
<dbReference type="Pfam" id="PF00440">
    <property type="entry name" value="TetR_N"/>
    <property type="match status" value="1"/>
</dbReference>
<keyword evidence="4" id="KW-0804">Transcription</keyword>
<evidence type="ECO:0000256" key="2">
    <source>
        <dbReference type="ARBA" id="ARBA00023015"/>
    </source>
</evidence>
<evidence type="ECO:0000256" key="3">
    <source>
        <dbReference type="ARBA" id="ARBA00023125"/>
    </source>
</evidence>
<feature type="domain" description="HTH tetR-type" evidence="6">
    <location>
        <begin position="18"/>
        <end position="78"/>
    </location>
</feature>
<evidence type="ECO:0000259" key="6">
    <source>
        <dbReference type="PROSITE" id="PS50977"/>
    </source>
</evidence>
<evidence type="ECO:0000256" key="4">
    <source>
        <dbReference type="ARBA" id="ARBA00023163"/>
    </source>
</evidence>